<sequence>MALPNLSIPSISISLAEDPPIHSFDSQPPSTSQEDNYRSSFLSPPPIVSPRFPRQSSPLRPPNALSKGLDPDRFEALLASTRERNACPKKEPNLRKELAMKAHKSKQMERRALFLSKVNAPPSPTATALPKTPPDSPAILHYTLPSPGLDSPLALFESLQTDSTGPVPSVEPWVEQVQYRQLNSASVRPPSLEQITAHLSSHGHSASAKDEYHRPPIPLPTFLHSHPRIKTARSVSQYHVVSGAGELFTSLPETHPISGPALLVTTTKIEGTSNLSQAALTEVNLSALNSRALTGRDMMSKLRRRLSGLPSADDVGVADEDERRARRISAPAELPKRERDGFAHVVLALPGAF</sequence>
<proteinExistence type="predicted"/>
<accession>A0A9P5MY02</accession>
<evidence type="ECO:0000313" key="3">
    <source>
        <dbReference type="Proteomes" id="UP000759537"/>
    </source>
</evidence>
<dbReference type="AlphaFoldDB" id="A0A9P5MY02"/>
<dbReference type="Proteomes" id="UP000759537">
    <property type="component" value="Unassembled WGS sequence"/>
</dbReference>
<dbReference type="EMBL" id="WHVB01000007">
    <property type="protein sequence ID" value="KAF8481306.1"/>
    <property type="molecule type" value="Genomic_DNA"/>
</dbReference>
<comment type="caution">
    <text evidence="2">The sequence shown here is derived from an EMBL/GenBank/DDBJ whole genome shotgun (WGS) entry which is preliminary data.</text>
</comment>
<organism evidence="2 3">
    <name type="scientific">Russula ochroleuca</name>
    <dbReference type="NCBI Taxonomy" id="152965"/>
    <lineage>
        <taxon>Eukaryota</taxon>
        <taxon>Fungi</taxon>
        <taxon>Dikarya</taxon>
        <taxon>Basidiomycota</taxon>
        <taxon>Agaricomycotina</taxon>
        <taxon>Agaricomycetes</taxon>
        <taxon>Russulales</taxon>
        <taxon>Russulaceae</taxon>
        <taxon>Russula</taxon>
    </lineage>
</organism>
<keyword evidence="3" id="KW-1185">Reference proteome</keyword>
<feature type="compositionally biased region" description="Polar residues" evidence="1">
    <location>
        <begin position="24"/>
        <end position="42"/>
    </location>
</feature>
<feature type="compositionally biased region" description="Basic and acidic residues" evidence="1">
    <location>
        <begin position="69"/>
        <end position="93"/>
    </location>
</feature>
<reference evidence="2" key="2">
    <citation type="journal article" date="2020" name="Nat. Commun.">
        <title>Large-scale genome sequencing of mycorrhizal fungi provides insights into the early evolution of symbiotic traits.</title>
        <authorList>
            <person name="Miyauchi S."/>
            <person name="Kiss E."/>
            <person name="Kuo A."/>
            <person name="Drula E."/>
            <person name="Kohler A."/>
            <person name="Sanchez-Garcia M."/>
            <person name="Morin E."/>
            <person name="Andreopoulos B."/>
            <person name="Barry K.W."/>
            <person name="Bonito G."/>
            <person name="Buee M."/>
            <person name="Carver A."/>
            <person name="Chen C."/>
            <person name="Cichocki N."/>
            <person name="Clum A."/>
            <person name="Culley D."/>
            <person name="Crous P.W."/>
            <person name="Fauchery L."/>
            <person name="Girlanda M."/>
            <person name="Hayes R.D."/>
            <person name="Keri Z."/>
            <person name="LaButti K."/>
            <person name="Lipzen A."/>
            <person name="Lombard V."/>
            <person name="Magnuson J."/>
            <person name="Maillard F."/>
            <person name="Murat C."/>
            <person name="Nolan M."/>
            <person name="Ohm R.A."/>
            <person name="Pangilinan J."/>
            <person name="Pereira M.F."/>
            <person name="Perotto S."/>
            <person name="Peter M."/>
            <person name="Pfister S."/>
            <person name="Riley R."/>
            <person name="Sitrit Y."/>
            <person name="Stielow J.B."/>
            <person name="Szollosi G."/>
            <person name="Zifcakova L."/>
            <person name="Stursova M."/>
            <person name="Spatafora J.W."/>
            <person name="Tedersoo L."/>
            <person name="Vaario L.M."/>
            <person name="Yamada A."/>
            <person name="Yan M."/>
            <person name="Wang P."/>
            <person name="Xu J."/>
            <person name="Bruns T."/>
            <person name="Baldrian P."/>
            <person name="Vilgalys R."/>
            <person name="Dunand C."/>
            <person name="Henrissat B."/>
            <person name="Grigoriev I.V."/>
            <person name="Hibbett D."/>
            <person name="Nagy L.G."/>
            <person name="Martin F.M."/>
        </authorList>
    </citation>
    <scope>NUCLEOTIDE SEQUENCE</scope>
    <source>
        <strain evidence="2">Prilba</strain>
    </source>
</reference>
<evidence type="ECO:0000256" key="1">
    <source>
        <dbReference type="SAM" id="MobiDB-lite"/>
    </source>
</evidence>
<gene>
    <name evidence="2" type="ORF">DFH94DRAFT_739328</name>
</gene>
<name>A0A9P5MY02_9AGAM</name>
<dbReference type="OrthoDB" id="3250108at2759"/>
<reference evidence="2" key="1">
    <citation type="submission" date="2019-10" db="EMBL/GenBank/DDBJ databases">
        <authorList>
            <consortium name="DOE Joint Genome Institute"/>
            <person name="Kuo A."/>
            <person name="Miyauchi S."/>
            <person name="Kiss E."/>
            <person name="Drula E."/>
            <person name="Kohler A."/>
            <person name="Sanchez-Garcia M."/>
            <person name="Andreopoulos B."/>
            <person name="Barry K.W."/>
            <person name="Bonito G."/>
            <person name="Buee M."/>
            <person name="Carver A."/>
            <person name="Chen C."/>
            <person name="Cichocki N."/>
            <person name="Clum A."/>
            <person name="Culley D."/>
            <person name="Crous P.W."/>
            <person name="Fauchery L."/>
            <person name="Girlanda M."/>
            <person name="Hayes R."/>
            <person name="Keri Z."/>
            <person name="LaButti K."/>
            <person name="Lipzen A."/>
            <person name="Lombard V."/>
            <person name="Magnuson J."/>
            <person name="Maillard F."/>
            <person name="Morin E."/>
            <person name="Murat C."/>
            <person name="Nolan M."/>
            <person name="Ohm R."/>
            <person name="Pangilinan J."/>
            <person name="Pereira M."/>
            <person name="Perotto S."/>
            <person name="Peter M."/>
            <person name="Riley R."/>
            <person name="Sitrit Y."/>
            <person name="Stielow B."/>
            <person name="Szollosi G."/>
            <person name="Zifcakova L."/>
            <person name="Stursova M."/>
            <person name="Spatafora J.W."/>
            <person name="Tedersoo L."/>
            <person name="Vaario L.-M."/>
            <person name="Yamada A."/>
            <person name="Yan M."/>
            <person name="Wang P."/>
            <person name="Xu J."/>
            <person name="Bruns T."/>
            <person name="Baldrian P."/>
            <person name="Vilgalys R."/>
            <person name="Henrissat B."/>
            <person name="Grigoriev I.V."/>
            <person name="Hibbett D."/>
            <person name="Nagy L.G."/>
            <person name="Martin F.M."/>
        </authorList>
    </citation>
    <scope>NUCLEOTIDE SEQUENCE</scope>
    <source>
        <strain evidence="2">Prilba</strain>
    </source>
</reference>
<feature type="region of interest" description="Disordered" evidence="1">
    <location>
        <begin position="17"/>
        <end position="93"/>
    </location>
</feature>
<protein>
    <submittedName>
        <fullName evidence="2">Uncharacterized protein</fullName>
    </submittedName>
</protein>
<evidence type="ECO:0000313" key="2">
    <source>
        <dbReference type="EMBL" id="KAF8481306.1"/>
    </source>
</evidence>